<dbReference type="Gene3D" id="1.10.238.10">
    <property type="entry name" value="EF-hand"/>
    <property type="match status" value="3"/>
</dbReference>
<feature type="compositionally biased region" description="Basic and acidic residues" evidence="1">
    <location>
        <begin position="126"/>
        <end position="138"/>
    </location>
</feature>
<dbReference type="InterPro" id="IPR002048">
    <property type="entry name" value="EF_hand_dom"/>
</dbReference>
<protein>
    <submittedName>
        <fullName evidence="4">EF hand</fullName>
    </submittedName>
</protein>
<dbReference type="OrthoDB" id="5470953at2"/>
<dbReference type="RefSeq" id="WP_097804798.1">
    <property type="nucleotide sequence ID" value="NZ_FXYH01000007.1"/>
</dbReference>
<dbReference type="AlphaFoldDB" id="A0A238KHL8"/>
<dbReference type="CDD" id="cd00051">
    <property type="entry name" value="EFh"/>
    <property type="match status" value="1"/>
</dbReference>
<gene>
    <name evidence="4" type="ORF">PEV8663_02301</name>
</gene>
<feature type="domain" description="EF-hand" evidence="3">
    <location>
        <begin position="158"/>
        <end position="193"/>
    </location>
</feature>
<dbReference type="SUPFAM" id="SSF47473">
    <property type="entry name" value="EF-hand"/>
    <property type="match status" value="2"/>
</dbReference>
<dbReference type="InterPro" id="IPR018247">
    <property type="entry name" value="EF_Hand_1_Ca_BS"/>
</dbReference>
<dbReference type="Pfam" id="PF00036">
    <property type="entry name" value="EF-hand_1"/>
    <property type="match status" value="1"/>
</dbReference>
<evidence type="ECO:0000313" key="4">
    <source>
        <dbReference type="EMBL" id="SMX41542.1"/>
    </source>
</evidence>
<feature type="compositionally biased region" description="Basic and acidic residues" evidence="1">
    <location>
        <begin position="146"/>
        <end position="172"/>
    </location>
</feature>
<dbReference type="Pfam" id="PF13202">
    <property type="entry name" value="EF-hand_5"/>
    <property type="match status" value="1"/>
</dbReference>
<dbReference type="Proteomes" id="UP000220836">
    <property type="component" value="Unassembled WGS sequence"/>
</dbReference>
<feature type="domain" description="EF-hand" evidence="3">
    <location>
        <begin position="100"/>
        <end position="135"/>
    </location>
</feature>
<evidence type="ECO:0000313" key="5">
    <source>
        <dbReference type="Proteomes" id="UP000220836"/>
    </source>
</evidence>
<dbReference type="SMART" id="SM00054">
    <property type="entry name" value="EFh"/>
    <property type="match status" value="4"/>
</dbReference>
<dbReference type="PROSITE" id="PS00018">
    <property type="entry name" value="EF_HAND_1"/>
    <property type="match status" value="3"/>
</dbReference>
<dbReference type="PANTHER" id="PTHR10827:SF85">
    <property type="entry name" value="CALCIUM-BINDING PROTEIN"/>
    <property type="match status" value="1"/>
</dbReference>
<feature type="chain" id="PRO_5013054013" evidence="2">
    <location>
        <begin position="25"/>
        <end position="201"/>
    </location>
</feature>
<dbReference type="PANTHER" id="PTHR10827">
    <property type="entry name" value="RETICULOCALBIN"/>
    <property type="match status" value="1"/>
</dbReference>
<accession>A0A238KHL8</accession>
<dbReference type="InterPro" id="IPR011992">
    <property type="entry name" value="EF-hand-dom_pair"/>
</dbReference>
<keyword evidence="5" id="KW-1185">Reference proteome</keyword>
<evidence type="ECO:0000259" key="3">
    <source>
        <dbReference type="PROSITE" id="PS50222"/>
    </source>
</evidence>
<feature type="domain" description="EF-hand" evidence="3">
    <location>
        <begin position="61"/>
        <end position="96"/>
    </location>
</feature>
<sequence>MKKTTMILSSVLVLSLGAASLASAAGMQHGKGKGMGPRGMNIEQMFEDLDVNKDGQLTKEEIQAAGQARFKAADTDGDGFLSADELKAAAEKRAAERTAKRGDRTAKMLEKLDADKDGKLSFEEMEAGKGKGRGDGMGRGKGHGKGHGENKGRGEGRDGGDRAMRMFEHADANEDGFLTLEEVQDAMSKMGKGRRGGKDKG</sequence>
<proteinExistence type="predicted"/>
<reference evidence="4 5" key="1">
    <citation type="submission" date="2017-05" db="EMBL/GenBank/DDBJ databases">
        <authorList>
            <person name="Song R."/>
            <person name="Chenine A.L."/>
            <person name="Ruprecht R.M."/>
        </authorList>
    </citation>
    <scope>NUCLEOTIDE SEQUENCE [LARGE SCALE GENOMIC DNA]</scope>
    <source>
        <strain evidence="4 5">CECT 8663</strain>
    </source>
</reference>
<feature type="signal peptide" evidence="2">
    <location>
        <begin position="1"/>
        <end position="24"/>
    </location>
</feature>
<organism evidence="4 5">
    <name type="scientific">Pelagimonas varians</name>
    <dbReference type="NCBI Taxonomy" id="696760"/>
    <lineage>
        <taxon>Bacteria</taxon>
        <taxon>Pseudomonadati</taxon>
        <taxon>Pseudomonadota</taxon>
        <taxon>Alphaproteobacteria</taxon>
        <taxon>Rhodobacterales</taxon>
        <taxon>Roseobacteraceae</taxon>
        <taxon>Pelagimonas</taxon>
    </lineage>
</organism>
<name>A0A238KHL8_9RHOB</name>
<feature type="region of interest" description="Disordered" evidence="1">
    <location>
        <begin position="126"/>
        <end position="201"/>
    </location>
</feature>
<keyword evidence="2" id="KW-0732">Signal</keyword>
<dbReference type="PROSITE" id="PS50222">
    <property type="entry name" value="EF_HAND_2"/>
    <property type="match status" value="3"/>
</dbReference>
<dbReference type="GO" id="GO:0005509">
    <property type="term" value="F:calcium ion binding"/>
    <property type="evidence" value="ECO:0007669"/>
    <property type="project" value="InterPro"/>
</dbReference>
<dbReference type="EMBL" id="FXYH01000007">
    <property type="protein sequence ID" value="SMX41542.1"/>
    <property type="molecule type" value="Genomic_DNA"/>
</dbReference>
<evidence type="ECO:0000256" key="1">
    <source>
        <dbReference type="SAM" id="MobiDB-lite"/>
    </source>
</evidence>
<evidence type="ECO:0000256" key="2">
    <source>
        <dbReference type="SAM" id="SignalP"/>
    </source>
</evidence>
<dbReference type="Pfam" id="PF13499">
    <property type="entry name" value="EF-hand_7"/>
    <property type="match status" value="1"/>
</dbReference>